<dbReference type="Pfam" id="PF08351">
    <property type="entry name" value="TmcA_N"/>
    <property type="match status" value="1"/>
</dbReference>
<dbReference type="InterPro" id="IPR013562">
    <property type="entry name" value="TmcA/NAT10_N"/>
</dbReference>
<feature type="region of interest" description="Disordered" evidence="6">
    <location>
        <begin position="184"/>
        <end position="217"/>
    </location>
</feature>
<keyword evidence="1 8" id="KW-0808">Transferase</keyword>
<keyword evidence="2" id="KW-0819">tRNA processing</keyword>
<evidence type="ECO:0000313" key="9">
    <source>
        <dbReference type="Proteomes" id="UP000439994"/>
    </source>
</evidence>
<dbReference type="Gene3D" id="3.40.50.11040">
    <property type="match status" value="1"/>
</dbReference>
<dbReference type="GO" id="GO:0051392">
    <property type="term" value="F:tRNA cytidine N4-acetyltransferase activity"/>
    <property type="evidence" value="ECO:0007669"/>
    <property type="project" value="TreeGrafter"/>
</dbReference>
<organism evidence="8 9">
    <name type="scientific">Psychrosphaera haliotis</name>
    <dbReference type="NCBI Taxonomy" id="555083"/>
    <lineage>
        <taxon>Bacteria</taxon>
        <taxon>Pseudomonadati</taxon>
        <taxon>Pseudomonadota</taxon>
        <taxon>Gammaproteobacteria</taxon>
        <taxon>Alteromonadales</taxon>
        <taxon>Pseudoalteromonadaceae</taxon>
        <taxon>Psychrosphaera</taxon>
    </lineage>
</organism>
<dbReference type="Gene3D" id="1.20.120.890">
    <property type="entry name" value="tRNA(Met) cytidine acetyltransferase, tail domain"/>
    <property type="match status" value="1"/>
</dbReference>
<dbReference type="Pfam" id="PF13718">
    <property type="entry name" value="GNAT_acetyltr_2"/>
    <property type="match status" value="1"/>
</dbReference>
<dbReference type="EMBL" id="WOCD01000005">
    <property type="protein sequence ID" value="MUH73560.1"/>
    <property type="molecule type" value="Genomic_DNA"/>
</dbReference>
<dbReference type="GO" id="GO:0002101">
    <property type="term" value="P:tRNA wobble cytosine modification"/>
    <property type="evidence" value="ECO:0007669"/>
    <property type="project" value="TreeGrafter"/>
</dbReference>
<evidence type="ECO:0000256" key="4">
    <source>
        <dbReference type="ARBA" id="ARBA00022840"/>
    </source>
</evidence>
<dbReference type="InterPro" id="IPR033442">
    <property type="entry name" value="TmcA_tRNA_bind"/>
</dbReference>
<dbReference type="RefSeq" id="WP_155696907.1">
    <property type="nucleotide sequence ID" value="NZ_WOCD01000005.1"/>
</dbReference>
<dbReference type="GO" id="GO:0005524">
    <property type="term" value="F:ATP binding"/>
    <property type="evidence" value="ECO:0007669"/>
    <property type="project" value="UniProtKB-KW"/>
</dbReference>
<feature type="compositionally biased region" description="Low complexity" evidence="6">
    <location>
        <begin position="205"/>
        <end position="217"/>
    </location>
</feature>
<accession>A0A6N8FF02</accession>
<protein>
    <submittedName>
        <fullName evidence="8">GNAT family N-acetyltransferase</fullName>
    </submittedName>
</protein>
<sequence length="817" mass="90895">MTDFIDYIAQLKQKLSQQKQRGIVRLVGSVSQCYECIYPLIESSTDSSPQGIEHLKIIPFLEPESLSADSVLRKNEWRIKKFRKYLGQECGILIYDAYQGFNADAVAALSGVIKQGGVLILLTPPDAEWLAFQDPEQSRFISEKVNVSDIDNNFISHLLSVLENNSNNGVYLYSADKGITDDSLDLTTENNSQKASQKASQIIQGSTSGGASNSFSSDVSNGSAEVSFHEYEESKSETYKNVNAKKDSLYLTTDQDRVAISITDLLNTKPINSKCLNKLITGCYIDESKLQDCLLITADRGRGKSSVIGIAVAQWLNQQSVDRPFNIVVTSSSLDSTGILTGHFSRLLRVTNPTIKFCSPDHIISQSEDFKNSIDLLIIDEAASLPVTVVKELVGLTGKVILATTIHGYEGTGRGFEYKLKPWLKDSFNNYQHEILTQPVRWTENDDLERIVNQGICFIKEESSSISNTVIQLQVNGAIVSDSAEQRIFTKLSAKQLLQTGQIADVFGLLTEAHYQTSPNDLRAMLDNPDMEIFGLFEDNELIATALISLEGGFEPELDGNLMGDIQKGIRRPRGHLFPQSLLAHCGYANAGYFKYARVVRIAVTPSMQSQGLGSELLANIESYYESNSEIDFLCTSFGFDIKVSNFWTNNAFIPLRLGLKADTSTGLVSIFMAKALNSDAAASLELWQQRCIDTINTELEIGQRKNQQDAANSLIQAFEASPPAGYSIWSKNQNWLDLNHLGSHHRSPDSCFFAVQTILKETSNKPFELLKDKFLNSLSNKELIINYQCTGEKELVKNIRNQTVKLLNTYVEEFKR</sequence>
<name>A0A6N8FF02_9GAMM</name>
<dbReference type="InterPro" id="IPR038321">
    <property type="entry name" value="TmcA_C_sf"/>
</dbReference>
<dbReference type="AlphaFoldDB" id="A0A6N8FF02"/>
<dbReference type="GO" id="GO:0051391">
    <property type="term" value="P:tRNA acetylation"/>
    <property type="evidence" value="ECO:0007669"/>
    <property type="project" value="TreeGrafter"/>
</dbReference>
<evidence type="ECO:0000256" key="6">
    <source>
        <dbReference type="SAM" id="MobiDB-lite"/>
    </source>
</evidence>
<dbReference type="PANTHER" id="PTHR10925">
    <property type="entry name" value="N-ACETYLTRANSFERASE 10"/>
    <property type="match status" value="1"/>
</dbReference>
<dbReference type="SUPFAM" id="SSF55729">
    <property type="entry name" value="Acyl-CoA N-acyltransferases (Nat)"/>
    <property type="match status" value="1"/>
</dbReference>
<dbReference type="SUPFAM" id="SSF52540">
    <property type="entry name" value="P-loop containing nucleoside triphosphate hydrolases"/>
    <property type="match status" value="1"/>
</dbReference>
<reference evidence="8 9" key="1">
    <citation type="submission" date="2019-11" db="EMBL/GenBank/DDBJ databases">
        <title>P. haliotis isolates from Z. marina roots.</title>
        <authorList>
            <person name="Cohen M."/>
            <person name="Jospin G."/>
            <person name="Eisen J.A."/>
            <person name="Coil D.A."/>
        </authorList>
    </citation>
    <scope>NUCLEOTIDE SEQUENCE [LARGE SCALE GENOMIC DNA]</scope>
    <source>
        <strain evidence="8 9">UCD-MCMsp1aY</strain>
    </source>
</reference>
<dbReference type="OrthoDB" id="5578851at2"/>
<dbReference type="PROSITE" id="PS51186">
    <property type="entry name" value="GNAT"/>
    <property type="match status" value="1"/>
</dbReference>
<evidence type="ECO:0000256" key="1">
    <source>
        <dbReference type="ARBA" id="ARBA00022679"/>
    </source>
</evidence>
<dbReference type="GO" id="GO:0000049">
    <property type="term" value="F:tRNA binding"/>
    <property type="evidence" value="ECO:0007669"/>
    <property type="project" value="TreeGrafter"/>
</dbReference>
<keyword evidence="3" id="KW-0547">Nucleotide-binding</keyword>
<dbReference type="Pfam" id="PF05127">
    <property type="entry name" value="NAT10_TcmA_helicase"/>
    <property type="match status" value="1"/>
</dbReference>
<dbReference type="GO" id="GO:1904812">
    <property type="term" value="P:rRNA acetylation involved in maturation of SSU-rRNA"/>
    <property type="evidence" value="ECO:0007669"/>
    <property type="project" value="TreeGrafter"/>
</dbReference>
<keyword evidence="4" id="KW-0067">ATP-binding</keyword>
<evidence type="ECO:0000256" key="2">
    <source>
        <dbReference type="ARBA" id="ARBA00022694"/>
    </source>
</evidence>
<evidence type="ECO:0000256" key="3">
    <source>
        <dbReference type="ARBA" id="ARBA00022741"/>
    </source>
</evidence>
<evidence type="ECO:0000259" key="7">
    <source>
        <dbReference type="PROSITE" id="PS51186"/>
    </source>
</evidence>
<dbReference type="GO" id="GO:1990883">
    <property type="term" value="F:18S rRNA cytidine N-acetyltransferase activity"/>
    <property type="evidence" value="ECO:0007669"/>
    <property type="project" value="TreeGrafter"/>
</dbReference>
<evidence type="ECO:0000313" key="8">
    <source>
        <dbReference type="EMBL" id="MUH73560.1"/>
    </source>
</evidence>
<dbReference type="InterPro" id="IPR027417">
    <property type="entry name" value="P-loop_NTPase"/>
</dbReference>
<gene>
    <name evidence="8" type="ORF">GNP35_14320</name>
</gene>
<dbReference type="InterPro" id="IPR016181">
    <property type="entry name" value="Acyl_CoA_acyltransferase"/>
</dbReference>
<dbReference type="InterPro" id="IPR007807">
    <property type="entry name" value="TcmA/NAT10_helicase"/>
</dbReference>
<dbReference type="InterPro" id="IPR000182">
    <property type="entry name" value="GNAT_dom"/>
</dbReference>
<dbReference type="InterPro" id="IPR032672">
    <property type="entry name" value="TmcA/NAT10/Kre33"/>
</dbReference>
<dbReference type="Gene3D" id="3.40.50.300">
    <property type="entry name" value="P-loop containing nucleotide triphosphate hydrolases"/>
    <property type="match status" value="1"/>
</dbReference>
<keyword evidence="5" id="KW-0012">Acyltransferase</keyword>
<keyword evidence="9" id="KW-1185">Reference proteome</keyword>
<comment type="caution">
    <text evidence="8">The sequence shown here is derived from an EMBL/GenBank/DDBJ whole genome shotgun (WGS) entry which is preliminary data.</text>
</comment>
<dbReference type="Gene3D" id="3.40.630.30">
    <property type="match status" value="1"/>
</dbReference>
<feature type="domain" description="N-acetyltransferase" evidence="7">
    <location>
        <begin position="493"/>
        <end position="678"/>
    </location>
</feature>
<dbReference type="Proteomes" id="UP000439994">
    <property type="component" value="Unassembled WGS sequence"/>
</dbReference>
<dbReference type="PANTHER" id="PTHR10925:SF5">
    <property type="entry name" value="RNA CYTIDINE ACETYLTRANSFERASE"/>
    <property type="match status" value="1"/>
</dbReference>
<proteinExistence type="predicted"/>
<dbReference type="Pfam" id="PF17176">
    <property type="entry name" value="tRNA_bind_3"/>
    <property type="match status" value="1"/>
</dbReference>
<feature type="compositionally biased region" description="Polar residues" evidence="6">
    <location>
        <begin position="185"/>
        <end position="204"/>
    </location>
</feature>
<evidence type="ECO:0000256" key="5">
    <source>
        <dbReference type="ARBA" id="ARBA00023315"/>
    </source>
</evidence>